<keyword evidence="9" id="KW-1185">Reference proteome</keyword>
<feature type="domain" description="MARVEL" evidence="7">
    <location>
        <begin position="5"/>
        <end position="123"/>
    </location>
</feature>
<keyword evidence="3 6" id="KW-1133">Transmembrane helix</keyword>
<dbReference type="GO" id="GO:0016020">
    <property type="term" value="C:membrane"/>
    <property type="evidence" value="ECO:0007669"/>
    <property type="project" value="UniProtKB-SubCell"/>
</dbReference>
<dbReference type="EMBL" id="MU404352">
    <property type="protein sequence ID" value="KAI1615884.1"/>
    <property type="molecule type" value="Genomic_DNA"/>
</dbReference>
<evidence type="ECO:0000256" key="5">
    <source>
        <dbReference type="SAM" id="MobiDB-lite"/>
    </source>
</evidence>
<evidence type="ECO:0000256" key="6">
    <source>
        <dbReference type="SAM" id="Phobius"/>
    </source>
</evidence>
<keyword evidence="2 6" id="KW-0812">Transmembrane</keyword>
<keyword evidence="4 6" id="KW-0472">Membrane</keyword>
<evidence type="ECO:0000256" key="3">
    <source>
        <dbReference type="ARBA" id="ARBA00022989"/>
    </source>
</evidence>
<evidence type="ECO:0000313" key="9">
    <source>
        <dbReference type="Proteomes" id="UP001203852"/>
    </source>
</evidence>
<name>A0AAN6E083_9EURO</name>
<protein>
    <submittedName>
        <fullName evidence="8">Membrane-associating domain-containing protein</fullName>
    </submittedName>
</protein>
<dbReference type="InterPro" id="IPR008253">
    <property type="entry name" value="Marvel"/>
</dbReference>
<gene>
    <name evidence="8" type="ORF">EDD36DRAFT_417369</name>
</gene>
<evidence type="ECO:0000313" key="8">
    <source>
        <dbReference type="EMBL" id="KAI1615884.1"/>
    </source>
</evidence>
<comment type="subcellular location">
    <subcellularLocation>
        <location evidence="1">Membrane</location>
        <topology evidence="1">Multi-pass membrane protein</topology>
    </subcellularLocation>
</comment>
<feature type="transmembrane region" description="Helical" evidence="6">
    <location>
        <begin position="65"/>
        <end position="86"/>
    </location>
</feature>
<evidence type="ECO:0000256" key="4">
    <source>
        <dbReference type="ARBA" id="ARBA00023136"/>
    </source>
</evidence>
<proteinExistence type="predicted"/>
<dbReference type="PANTHER" id="PTHR37451">
    <property type="entry name" value="MARVEL DOMAIN"/>
    <property type="match status" value="1"/>
</dbReference>
<evidence type="ECO:0000256" key="1">
    <source>
        <dbReference type="ARBA" id="ARBA00004141"/>
    </source>
</evidence>
<evidence type="ECO:0000256" key="2">
    <source>
        <dbReference type="ARBA" id="ARBA00022692"/>
    </source>
</evidence>
<feature type="transmembrane region" description="Helical" evidence="6">
    <location>
        <begin position="6"/>
        <end position="25"/>
    </location>
</feature>
<evidence type="ECO:0000259" key="7">
    <source>
        <dbReference type="Pfam" id="PF01284"/>
    </source>
</evidence>
<dbReference type="Pfam" id="PF01284">
    <property type="entry name" value="MARVEL"/>
    <property type="match status" value="1"/>
</dbReference>
<feature type="transmembrane region" description="Helical" evidence="6">
    <location>
        <begin position="107"/>
        <end position="125"/>
    </location>
</feature>
<comment type="caution">
    <text evidence="8">The sequence shown here is derived from an EMBL/GenBank/DDBJ whole genome shotgun (WGS) entry which is preliminary data.</text>
</comment>
<feature type="transmembrane region" description="Helical" evidence="6">
    <location>
        <begin position="32"/>
        <end position="53"/>
    </location>
</feature>
<reference evidence="8" key="1">
    <citation type="journal article" date="2022" name="bioRxiv">
        <title>Deciphering the potential niche of two novel black yeast fungi from a biological soil crust based on their genomes, phenotypes, and melanin regulation.</title>
        <authorList>
            <consortium name="DOE Joint Genome Institute"/>
            <person name="Carr E.C."/>
            <person name="Barton Q."/>
            <person name="Grambo S."/>
            <person name="Sullivan M."/>
            <person name="Renfro C.M."/>
            <person name="Kuo A."/>
            <person name="Pangilinan J."/>
            <person name="Lipzen A."/>
            <person name="Keymanesh K."/>
            <person name="Savage E."/>
            <person name="Barry K."/>
            <person name="Grigoriev I.V."/>
            <person name="Riekhof W.R."/>
            <person name="Harris S.S."/>
        </authorList>
    </citation>
    <scope>NUCLEOTIDE SEQUENCE</scope>
    <source>
        <strain evidence="8">JF 03-4F</strain>
    </source>
</reference>
<feature type="compositionally biased region" description="Polar residues" evidence="5">
    <location>
        <begin position="147"/>
        <end position="157"/>
    </location>
</feature>
<sequence>MHSNPILILRGLQGILAFVAMALGATASVPSAVIFFVFTAVFTLLVTVPYTILTPRYFPVLAYPPAMLAAEAITSVLWLAGFAAVAELLRRSNICEIGACASARGSVVVGVFEWILFAGTTYFAFSHVFLDGKFAGGKNTDNKQSEGQRSWSGAEPTQTDHEGRGMVKSRKSWRENSRAQPCGVRP</sequence>
<dbReference type="Proteomes" id="UP001203852">
    <property type="component" value="Unassembled WGS sequence"/>
</dbReference>
<accession>A0AAN6E083</accession>
<dbReference type="PANTHER" id="PTHR37451:SF1">
    <property type="entry name" value="MARVEL DOMAIN-CONTAINING PROTEIN"/>
    <property type="match status" value="1"/>
</dbReference>
<organism evidence="8 9">
    <name type="scientific">Exophiala viscosa</name>
    <dbReference type="NCBI Taxonomy" id="2486360"/>
    <lineage>
        <taxon>Eukaryota</taxon>
        <taxon>Fungi</taxon>
        <taxon>Dikarya</taxon>
        <taxon>Ascomycota</taxon>
        <taxon>Pezizomycotina</taxon>
        <taxon>Eurotiomycetes</taxon>
        <taxon>Chaetothyriomycetidae</taxon>
        <taxon>Chaetothyriales</taxon>
        <taxon>Herpotrichiellaceae</taxon>
        <taxon>Exophiala</taxon>
    </lineage>
</organism>
<feature type="region of interest" description="Disordered" evidence="5">
    <location>
        <begin position="140"/>
        <end position="186"/>
    </location>
</feature>
<dbReference type="AlphaFoldDB" id="A0AAN6E083"/>